<keyword evidence="2" id="KW-1185">Reference proteome</keyword>
<comment type="caution">
    <text evidence="1">The sequence shown here is derived from an EMBL/GenBank/DDBJ whole genome shotgun (WGS) entry which is preliminary data.</text>
</comment>
<evidence type="ECO:0000313" key="2">
    <source>
        <dbReference type="Proteomes" id="UP001153076"/>
    </source>
</evidence>
<dbReference type="AlphaFoldDB" id="A0A9Q1K4Q0"/>
<dbReference type="Proteomes" id="UP001153076">
    <property type="component" value="Unassembled WGS sequence"/>
</dbReference>
<sequence length="224" mass="24078">MVFGGMEAPFASPHNDPLVVEMKIASIIVRRILISMGSSVDIITWDCLKKLTYLGRGIVSLVHPILGFGGQECEYDLKKRKKMKKEEQGKKRGLHIGFSTALTTLIFRSLGISIQGVSGLIPCTITLTGRRNKLHHLGVSALVLGPLALIDVVESPWLPQSWPLKAPPPAGTVGLFSRPLGHLVQPSAFPSAANTGLPAPPTFGTLLLLSPLERTLLSLSAPPR</sequence>
<reference evidence="1" key="1">
    <citation type="submission" date="2022-04" db="EMBL/GenBank/DDBJ databases">
        <title>Carnegiea gigantea Genome sequencing and assembly v2.</title>
        <authorList>
            <person name="Copetti D."/>
            <person name="Sanderson M.J."/>
            <person name="Burquez A."/>
            <person name="Wojciechowski M.F."/>
        </authorList>
    </citation>
    <scope>NUCLEOTIDE SEQUENCE</scope>
    <source>
        <strain evidence="1">SGP5-SGP5p</strain>
        <tissue evidence="1">Aerial part</tissue>
    </source>
</reference>
<evidence type="ECO:0000313" key="1">
    <source>
        <dbReference type="EMBL" id="KAJ8436375.1"/>
    </source>
</evidence>
<name>A0A9Q1K4Q0_9CARY</name>
<protein>
    <submittedName>
        <fullName evidence="1">Uncharacterized protein</fullName>
    </submittedName>
</protein>
<organism evidence="1 2">
    <name type="scientific">Carnegiea gigantea</name>
    <dbReference type="NCBI Taxonomy" id="171969"/>
    <lineage>
        <taxon>Eukaryota</taxon>
        <taxon>Viridiplantae</taxon>
        <taxon>Streptophyta</taxon>
        <taxon>Embryophyta</taxon>
        <taxon>Tracheophyta</taxon>
        <taxon>Spermatophyta</taxon>
        <taxon>Magnoliopsida</taxon>
        <taxon>eudicotyledons</taxon>
        <taxon>Gunneridae</taxon>
        <taxon>Pentapetalae</taxon>
        <taxon>Caryophyllales</taxon>
        <taxon>Cactineae</taxon>
        <taxon>Cactaceae</taxon>
        <taxon>Cactoideae</taxon>
        <taxon>Echinocereeae</taxon>
        <taxon>Carnegiea</taxon>
    </lineage>
</organism>
<gene>
    <name evidence="1" type="ORF">Cgig2_032196</name>
</gene>
<dbReference type="EMBL" id="JAKOGI010000347">
    <property type="protein sequence ID" value="KAJ8436375.1"/>
    <property type="molecule type" value="Genomic_DNA"/>
</dbReference>
<proteinExistence type="predicted"/>
<accession>A0A9Q1K4Q0</accession>